<accession>A0ABT1WRK6</accession>
<evidence type="ECO:0000313" key="2">
    <source>
        <dbReference type="Proteomes" id="UP001206331"/>
    </source>
</evidence>
<dbReference type="GeneID" id="34292010"/>
<dbReference type="RefSeq" id="WP_014991394.1">
    <property type="nucleotide sequence ID" value="NZ_JAJUOY010000001.1"/>
</dbReference>
<evidence type="ECO:0000313" key="1">
    <source>
        <dbReference type="EMBL" id="MCQ9628995.1"/>
    </source>
</evidence>
<sequence>MNKKLDYSPLNAVELKAISIAYENLLKQADDSVVPYFSTALRVLGEQFINYPDEQIPSLKAFYNELSTISRHLLELAPTPPSLDPMELAKLVTNDELVDSMLKLGLINSLAKDLYAIQSVIDMRLAMFDHGVNRGALYETH</sequence>
<protein>
    <submittedName>
        <fullName evidence="1">Uncharacterized protein</fullName>
    </submittedName>
</protein>
<comment type="caution">
    <text evidence="1">The sequence shown here is derived from an EMBL/GenBank/DDBJ whole genome shotgun (WGS) entry which is preliminary data.</text>
</comment>
<gene>
    <name evidence="1" type="ORF">LZL92_01705</name>
</gene>
<proteinExistence type="predicted"/>
<keyword evidence="2" id="KW-1185">Reference proteome</keyword>
<name>A0ABT1WRK6_ACTSU</name>
<organism evidence="1 2">
    <name type="scientific">Actinobacillus suis</name>
    <dbReference type="NCBI Taxonomy" id="716"/>
    <lineage>
        <taxon>Bacteria</taxon>
        <taxon>Pseudomonadati</taxon>
        <taxon>Pseudomonadota</taxon>
        <taxon>Gammaproteobacteria</taxon>
        <taxon>Pasteurellales</taxon>
        <taxon>Pasteurellaceae</taxon>
        <taxon>Actinobacillus</taxon>
    </lineage>
</organism>
<dbReference type="Proteomes" id="UP001206331">
    <property type="component" value="Unassembled WGS sequence"/>
</dbReference>
<reference evidence="1 2" key="1">
    <citation type="submission" date="2021-12" db="EMBL/GenBank/DDBJ databases">
        <title>Identification and characterization of A. suis stains in western Canada.</title>
        <authorList>
            <person name="Kulathunga D.G.R.S."/>
            <person name="De Oliveira Costa M."/>
        </authorList>
    </citation>
    <scope>NUCLEOTIDE SEQUENCE [LARGE SCALE GENOMIC DNA]</scope>
    <source>
        <strain evidence="1 2">18_292</strain>
    </source>
</reference>
<dbReference type="EMBL" id="JAJUPA010000001">
    <property type="protein sequence ID" value="MCQ9628995.1"/>
    <property type="molecule type" value="Genomic_DNA"/>
</dbReference>